<dbReference type="Pfam" id="PF01292">
    <property type="entry name" value="Ni_hydr_CYTB"/>
    <property type="match status" value="1"/>
</dbReference>
<feature type="transmembrane region" description="Helical" evidence="6">
    <location>
        <begin position="12"/>
        <end position="32"/>
    </location>
</feature>
<feature type="transmembrane region" description="Helical" evidence="6">
    <location>
        <begin position="44"/>
        <end position="61"/>
    </location>
</feature>
<proteinExistence type="predicted"/>
<evidence type="ECO:0000256" key="3">
    <source>
        <dbReference type="ARBA" id="ARBA00022692"/>
    </source>
</evidence>
<dbReference type="InterPro" id="IPR016174">
    <property type="entry name" value="Di-haem_cyt_TM"/>
</dbReference>
<evidence type="ECO:0000256" key="6">
    <source>
        <dbReference type="SAM" id="Phobius"/>
    </source>
</evidence>
<dbReference type="PANTHER" id="PTHR30485">
    <property type="entry name" value="NI/FE-HYDROGENASE 1 B-TYPE CYTOCHROME SUBUNIT"/>
    <property type="match status" value="1"/>
</dbReference>
<feature type="transmembrane region" description="Helical" evidence="6">
    <location>
        <begin position="194"/>
        <end position="217"/>
    </location>
</feature>
<dbReference type="RefSeq" id="WP_012521699.1">
    <property type="nucleotide sequence ID" value="NC_011144.1"/>
</dbReference>
<dbReference type="SUPFAM" id="SSF81342">
    <property type="entry name" value="Transmembrane di-heme cytochromes"/>
    <property type="match status" value="1"/>
</dbReference>
<accession>B4R820</accession>
<dbReference type="EMBL" id="CP000747">
    <property type="protein sequence ID" value="ACG77553.1"/>
    <property type="molecule type" value="Genomic_DNA"/>
</dbReference>
<evidence type="ECO:0000256" key="4">
    <source>
        <dbReference type="ARBA" id="ARBA00022989"/>
    </source>
</evidence>
<keyword evidence="9" id="KW-1185">Reference proteome</keyword>
<reference evidence="8 9" key="1">
    <citation type="journal article" date="2008" name="BMC Genomics">
        <title>Complete genome of Phenylobacterium zucineum - a novel facultative intracellular bacterium isolated from human erythroleukemia cell line K562.</title>
        <authorList>
            <person name="Luo Y."/>
            <person name="Xu X."/>
            <person name="Ding Z."/>
            <person name="Liu Z."/>
            <person name="Zhang B."/>
            <person name="Yan Z."/>
            <person name="Sun J."/>
            <person name="Hu S."/>
            <person name="Hu X."/>
        </authorList>
    </citation>
    <scope>NUCLEOTIDE SEQUENCE [LARGE SCALE GENOMIC DNA]</scope>
    <source>
        <strain evidence="8 9">HLK1</strain>
    </source>
</reference>
<keyword evidence="5 6" id="KW-0472">Membrane</keyword>
<dbReference type="Proteomes" id="UP000001868">
    <property type="component" value="Chromosome"/>
</dbReference>
<keyword evidence="3 6" id="KW-0812">Transmembrane</keyword>
<dbReference type="InterPro" id="IPR051542">
    <property type="entry name" value="Hydrogenase_cytochrome"/>
</dbReference>
<dbReference type="GO" id="GO:0020037">
    <property type="term" value="F:heme binding"/>
    <property type="evidence" value="ECO:0007669"/>
    <property type="project" value="TreeGrafter"/>
</dbReference>
<sequence>MASPEAGVRAKLWDAPVRIVHWLLVVLVAFSWWSSEDHLNWHRWSGYAILGLVLFRIYWGFAGGGAARFASFVKGPGAVLAYARGLPQRAAAAVPGHNPLGGWSVIAILAVLAVQVTTGLFAVDVDAFEAGPMSDRVSFETGRAIAEVHELSFRALQALLVLHVAAVLFYLFYKRTNLIRPMVTGWRTFPQDPGLAGAPAWRLVVGVVLAAAIAWFVSKGLRL</sequence>
<dbReference type="HOGENOM" id="CLU_078451_0_0_5"/>
<evidence type="ECO:0000256" key="5">
    <source>
        <dbReference type="ARBA" id="ARBA00023136"/>
    </source>
</evidence>
<feature type="transmembrane region" description="Helical" evidence="6">
    <location>
        <begin position="155"/>
        <end position="173"/>
    </location>
</feature>
<dbReference type="GO" id="GO:0009055">
    <property type="term" value="F:electron transfer activity"/>
    <property type="evidence" value="ECO:0007669"/>
    <property type="project" value="InterPro"/>
</dbReference>
<feature type="domain" description="Cytochrome b561 bacterial/Ni-hydrogenase" evidence="7">
    <location>
        <begin position="13"/>
        <end position="185"/>
    </location>
</feature>
<dbReference type="GO" id="GO:0005886">
    <property type="term" value="C:plasma membrane"/>
    <property type="evidence" value="ECO:0007669"/>
    <property type="project" value="UniProtKB-SubCell"/>
</dbReference>
<dbReference type="OrthoDB" id="196472at2"/>
<evidence type="ECO:0000313" key="9">
    <source>
        <dbReference type="Proteomes" id="UP000001868"/>
    </source>
</evidence>
<gene>
    <name evidence="8" type="ordered locus">PHZ_c1139</name>
</gene>
<dbReference type="AlphaFoldDB" id="B4R820"/>
<protein>
    <submittedName>
        <fullName evidence="8">Ni/Fe-hydrogenase 1 b-type cytochrome subunit</fullName>
    </submittedName>
</protein>
<name>B4R820_PHEZH</name>
<dbReference type="InterPro" id="IPR011577">
    <property type="entry name" value="Cyt_b561_bac/Ni-Hgenase"/>
</dbReference>
<organism evidence="8 9">
    <name type="scientific">Phenylobacterium zucineum (strain HLK1)</name>
    <dbReference type="NCBI Taxonomy" id="450851"/>
    <lineage>
        <taxon>Bacteria</taxon>
        <taxon>Pseudomonadati</taxon>
        <taxon>Pseudomonadota</taxon>
        <taxon>Alphaproteobacteria</taxon>
        <taxon>Caulobacterales</taxon>
        <taxon>Caulobacteraceae</taxon>
        <taxon>Phenylobacterium</taxon>
    </lineage>
</organism>
<comment type="subcellular location">
    <subcellularLocation>
        <location evidence="1">Cell membrane</location>
        <topology evidence="1">Multi-pass membrane protein</topology>
    </subcellularLocation>
</comment>
<feature type="transmembrane region" description="Helical" evidence="6">
    <location>
        <begin position="100"/>
        <end position="123"/>
    </location>
</feature>
<dbReference type="Gene3D" id="1.20.950.20">
    <property type="entry name" value="Transmembrane di-heme cytochromes, Chain C"/>
    <property type="match status" value="1"/>
</dbReference>
<dbReference type="eggNOG" id="COG3658">
    <property type="taxonomic scope" value="Bacteria"/>
</dbReference>
<evidence type="ECO:0000313" key="8">
    <source>
        <dbReference type="EMBL" id="ACG77553.1"/>
    </source>
</evidence>
<dbReference type="GO" id="GO:0022904">
    <property type="term" value="P:respiratory electron transport chain"/>
    <property type="evidence" value="ECO:0007669"/>
    <property type="project" value="InterPro"/>
</dbReference>
<keyword evidence="4 6" id="KW-1133">Transmembrane helix</keyword>
<evidence type="ECO:0000256" key="1">
    <source>
        <dbReference type="ARBA" id="ARBA00004651"/>
    </source>
</evidence>
<dbReference type="KEGG" id="pzu:PHZ_c1139"/>
<dbReference type="STRING" id="450851.PHZ_c1139"/>
<keyword evidence="2" id="KW-1003">Cell membrane</keyword>
<dbReference type="PANTHER" id="PTHR30485:SF2">
    <property type="entry name" value="BLL0597 PROTEIN"/>
    <property type="match status" value="1"/>
</dbReference>
<evidence type="ECO:0000256" key="2">
    <source>
        <dbReference type="ARBA" id="ARBA00022475"/>
    </source>
</evidence>
<evidence type="ECO:0000259" key="7">
    <source>
        <dbReference type="Pfam" id="PF01292"/>
    </source>
</evidence>